<name>A0A0A9FHU3_ARUDO</name>
<accession>A0A0A9FHU3</accession>
<dbReference type="AlphaFoldDB" id="A0A0A9FHU3"/>
<protein>
    <submittedName>
        <fullName evidence="1">Uncharacterized protein</fullName>
    </submittedName>
</protein>
<proteinExistence type="predicted"/>
<dbReference type="EMBL" id="GBRH01187087">
    <property type="protein sequence ID" value="JAE10809.1"/>
    <property type="molecule type" value="Transcribed_RNA"/>
</dbReference>
<sequence length="38" mass="4363">MYASFPATMSHDYARSKSFLRKSAVMLIRVSVQEQRIG</sequence>
<evidence type="ECO:0000313" key="1">
    <source>
        <dbReference type="EMBL" id="JAE10809.1"/>
    </source>
</evidence>
<reference evidence="1" key="2">
    <citation type="journal article" date="2015" name="Data Brief">
        <title>Shoot transcriptome of the giant reed, Arundo donax.</title>
        <authorList>
            <person name="Barrero R.A."/>
            <person name="Guerrero F.D."/>
            <person name="Moolhuijzen P."/>
            <person name="Goolsby J.A."/>
            <person name="Tidwell J."/>
            <person name="Bellgard S.E."/>
            <person name="Bellgard M.I."/>
        </authorList>
    </citation>
    <scope>NUCLEOTIDE SEQUENCE</scope>
    <source>
        <tissue evidence="1">Shoot tissue taken approximately 20 cm above the soil surface</tissue>
    </source>
</reference>
<organism evidence="1">
    <name type="scientific">Arundo donax</name>
    <name type="common">Giant reed</name>
    <name type="synonym">Donax arundinaceus</name>
    <dbReference type="NCBI Taxonomy" id="35708"/>
    <lineage>
        <taxon>Eukaryota</taxon>
        <taxon>Viridiplantae</taxon>
        <taxon>Streptophyta</taxon>
        <taxon>Embryophyta</taxon>
        <taxon>Tracheophyta</taxon>
        <taxon>Spermatophyta</taxon>
        <taxon>Magnoliopsida</taxon>
        <taxon>Liliopsida</taxon>
        <taxon>Poales</taxon>
        <taxon>Poaceae</taxon>
        <taxon>PACMAD clade</taxon>
        <taxon>Arundinoideae</taxon>
        <taxon>Arundineae</taxon>
        <taxon>Arundo</taxon>
    </lineage>
</organism>
<reference evidence="1" key="1">
    <citation type="submission" date="2014-09" db="EMBL/GenBank/DDBJ databases">
        <authorList>
            <person name="Magalhaes I.L.F."/>
            <person name="Oliveira U."/>
            <person name="Santos F.R."/>
            <person name="Vidigal T.H.D.A."/>
            <person name="Brescovit A.D."/>
            <person name="Santos A.J."/>
        </authorList>
    </citation>
    <scope>NUCLEOTIDE SEQUENCE</scope>
    <source>
        <tissue evidence="1">Shoot tissue taken approximately 20 cm above the soil surface</tissue>
    </source>
</reference>